<evidence type="ECO:0000256" key="1">
    <source>
        <dbReference type="ARBA" id="ARBA00004418"/>
    </source>
</evidence>
<dbReference type="PANTHER" id="PTHR39210">
    <property type="entry name" value="HEPARIN-SULFATE LYASE"/>
    <property type="match status" value="1"/>
</dbReference>
<comment type="caution">
    <text evidence="7">The sequence shown here is derived from an EMBL/GenBank/DDBJ whole genome shotgun (WGS) entry which is preliminary data.</text>
</comment>
<keyword evidence="3" id="KW-0574">Periplasm</keyword>
<organism evidence="7 8">
    <name type="scientific">Corticicoccus populi</name>
    <dbReference type="NCBI Taxonomy" id="1812821"/>
    <lineage>
        <taxon>Bacteria</taxon>
        <taxon>Bacillati</taxon>
        <taxon>Bacillota</taxon>
        <taxon>Bacilli</taxon>
        <taxon>Bacillales</taxon>
        <taxon>Staphylococcaceae</taxon>
        <taxon>Corticicoccus</taxon>
    </lineage>
</organism>
<evidence type="ECO:0000259" key="5">
    <source>
        <dbReference type="Pfam" id="PF07940"/>
    </source>
</evidence>
<gene>
    <name evidence="7" type="ORF">ACFSX4_06020</name>
</gene>
<proteinExistence type="predicted"/>
<dbReference type="SUPFAM" id="SSF48230">
    <property type="entry name" value="Chondroitin AC/alginate lyase"/>
    <property type="match status" value="1"/>
</dbReference>
<keyword evidence="8" id="KW-1185">Reference proteome</keyword>
<evidence type="ECO:0000313" key="7">
    <source>
        <dbReference type="EMBL" id="MFD2830021.1"/>
    </source>
</evidence>
<evidence type="ECO:0000256" key="3">
    <source>
        <dbReference type="ARBA" id="ARBA00022764"/>
    </source>
</evidence>
<keyword evidence="2" id="KW-0732">Signal</keyword>
<reference evidence="8" key="1">
    <citation type="journal article" date="2019" name="Int. J. Syst. Evol. Microbiol.">
        <title>The Global Catalogue of Microorganisms (GCM) 10K type strain sequencing project: providing services to taxonomists for standard genome sequencing and annotation.</title>
        <authorList>
            <consortium name="The Broad Institute Genomics Platform"/>
            <consortium name="The Broad Institute Genome Sequencing Center for Infectious Disease"/>
            <person name="Wu L."/>
            <person name="Ma J."/>
        </authorList>
    </citation>
    <scope>NUCLEOTIDE SEQUENCE [LARGE SCALE GENOMIC DNA]</scope>
    <source>
        <strain evidence="8">KCTC 33575</strain>
    </source>
</reference>
<dbReference type="InterPro" id="IPR008929">
    <property type="entry name" value="Chondroitin_lyas"/>
</dbReference>
<accession>A0ABW5WXG3</accession>
<dbReference type="Gene3D" id="1.50.10.100">
    <property type="entry name" value="Chondroitin AC/alginate lyase"/>
    <property type="match status" value="1"/>
</dbReference>
<protein>
    <submittedName>
        <fullName evidence="7">Heparinase II/III family protein</fullName>
    </submittedName>
</protein>
<dbReference type="Proteomes" id="UP001597519">
    <property type="component" value="Unassembled WGS sequence"/>
</dbReference>
<dbReference type="Pfam" id="PF07940">
    <property type="entry name" value="Hepar_II_III_C"/>
    <property type="match status" value="1"/>
</dbReference>
<sequence length="903" mass="104012">MSIFKEKNFYDFIIEYDRIKSNDYSNEDVTRIFEKVAEKNDCSLKYGKSKSDRILIFDNNVIGGMRGSKPSTTSSQAVSICNQQAVLEEYLRIVKQEETEAGQLVFNIRITIVEGTVAAALLKIPKYIIGNGINNIEELIDKKNSERRQKAFYKNHEIKFDAQLSTELNSLGLKLSDVLPENRVCIINDDLNVLNGAESLDVTHNISDEIKETALNAVAAVPGLYTAGVDLSLDYIESDETRVDGISLSISTLIHYLPYKGKSVQVLDYYIKSLISSYKNKNNLKLSEYELNLFDSLSEFENRKKNCMRNFLKYDIKGILELSIDDKSKKELIEEKEKLEMEERANISIGKGTFYIDESFSSNLNVQEKDVLRLFKHNKNTKKIAKKALKNEIIPFPNFDSVPLDINYYKTDKSEKYGTSYQLYIQSLRSCTEVLLEFEKSKDIRYLFKAKEIIYMWIDFVNAGTEEKMVWYDHPTAYRTQTIIHFIYLAKLNDLDIDDRLFTAVLKKHGDVLMDESLYRNNNHGLMMDKSLLVLGNVLSNQLFFSTGYHRAIETFYYSFSAQGIHLENSPDYHNMVVKMYNEIERYLKLSGKSFNKTILGYLNLSSKYLDTIKAPNNRLPAIGDSNNTIRKSPKYYNNFCDVEAGIGVLQYNKEKPFYTNFICGYSSQVHKHKDDFAVGINYNGEDFIIDAGKFNYNRNSPIRNYMISTEAHSVFSLKDYSYDIKANNRFTRNIKISGYNFNDQISFIKGTHADYNNTDTRLARTVMQIDGLPVFIIVDDCLTDSLMNFSQVFNLHEKIKVTQKNDKYYLEGKNETLVIKQFVKVDSGSIILGDRTIPAAVNTTGFGEVTETKQIKFEKCSDDYNIFLTAIYDENEINELTISYINKELKIVLNDKEYCLSI</sequence>
<evidence type="ECO:0000313" key="8">
    <source>
        <dbReference type="Proteomes" id="UP001597519"/>
    </source>
</evidence>
<evidence type="ECO:0000259" key="6">
    <source>
        <dbReference type="Pfam" id="PF16889"/>
    </source>
</evidence>
<dbReference type="PANTHER" id="PTHR39210:SF1">
    <property type="entry name" value="HEPARIN-SULFATE LYASE"/>
    <property type="match status" value="1"/>
</dbReference>
<keyword evidence="4" id="KW-0456">Lyase</keyword>
<feature type="domain" description="Heparinase II/III-like C-terminal" evidence="5">
    <location>
        <begin position="666"/>
        <end position="856"/>
    </location>
</feature>
<dbReference type="Pfam" id="PF16889">
    <property type="entry name" value="Hepar_II_III_N"/>
    <property type="match status" value="1"/>
</dbReference>
<evidence type="ECO:0000256" key="2">
    <source>
        <dbReference type="ARBA" id="ARBA00022729"/>
    </source>
</evidence>
<comment type="subcellular location">
    <subcellularLocation>
        <location evidence="1">Periplasm</location>
    </subcellularLocation>
</comment>
<dbReference type="Gene3D" id="2.70.98.70">
    <property type="match status" value="1"/>
</dbReference>
<dbReference type="EMBL" id="JBHUOQ010000001">
    <property type="protein sequence ID" value="MFD2830021.1"/>
    <property type="molecule type" value="Genomic_DNA"/>
</dbReference>
<name>A0ABW5WXG3_9STAP</name>
<evidence type="ECO:0000256" key="4">
    <source>
        <dbReference type="ARBA" id="ARBA00023239"/>
    </source>
</evidence>
<dbReference type="RefSeq" id="WP_377772556.1">
    <property type="nucleotide sequence ID" value="NZ_JBHUOQ010000001.1"/>
</dbReference>
<dbReference type="InterPro" id="IPR031680">
    <property type="entry name" value="Hepar_II_III_N"/>
</dbReference>
<feature type="domain" description="Heparin-sulfate lyase N-terminal" evidence="6">
    <location>
        <begin position="377"/>
        <end position="641"/>
    </location>
</feature>
<dbReference type="InterPro" id="IPR012480">
    <property type="entry name" value="Hepar_II_III_C"/>
</dbReference>